<dbReference type="EnsemblMetazoa" id="ASIC007312-RA">
    <property type="protein sequence ID" value="ASIC007312-PA"/>
    <property type="gene ID" value="ASIC007312"/>
</dbReference>
<dbReference type="VEuPathDB" id="VectorBase:ASIC007312"/>
<dbReference type="AlphaFoldDB" id="A0A084VPN7"/>
<sequence>MFQCFVLLDDKIFIRHPAVGGRGREVDFRGSLVSQETSVDGFSSDRNMLINNNIGTSVPVSASGGKKDPKARVSF</sequence>
<dbReference type="EMBL" id="ATLV01015017">
    <property type="status" value="NOT_ANNOTATED_CDS"/>
    <property type="molecule type" value="Genomic_DNA"/>
</dbReference>
<dbReference type="Proteomes" id="UP000030765">
    <property type="component" value="Unassembled WGS sequence"/>
</dbReference>
<keyword evidence="1" id="KW-0645">Protease</keyword>
<keyword evidence="3" id="KW-1185">Reference proteome</keyword>
<accession>A0A084VPN7</accession>
<name>A0A084VPN7_ANOSI</name>
<gene>
    <name evidence="1" type="ORF">ZHAS_00007312</name>
</gene>
<protein>
    <submittedName>
        <fullName evidence="1 2">Carboxypeptidase T</fullName>
    </submittedName>
</protein>
<evidence type="ECO:0000313" key="3">
    <source>
        <dbReference type="Proteomes" id="UP000030765"/>
    </source>
</evidence>
<dbReference type="EMBL" id="KE524999">
    <property type="protein sequence ID" value="KFB39931.1"/>
    <property type="molecule type" value="Genomic_DNA"/>
</dbReference>
<organism evidence="1">
    <name type="scientific">Anopheles sinensis</name>
    <name type="common">Mosquito</name>
    <dbReference type="NCBI Taxonomy" id="74873"/>
    <lineage>
        <taxon>Eukaryota</taxon>
        <taxon>Metazoa</taxon>
        <taxon>Ecdysozoa</taxon>
        <taxon>Arthropoda</taxon>
        <taxon>Hexapoda</taxon>
        <taxon>Insecta</taxon>
        <taxon>Pterygota</taxon>
        <taxon>Neoptera</taxon>
        <taxon>Endopterygota</taxon>
        <taxon>Diptera</taxon>
        <taxon>Nematocera</taxon>
        <taxon>Culicoidea</taxon>
        <taxon>Culicidae</taxon>
        <taxon>Anophelinae</taxon>
        <taxon>Anopheles</taxon>
    </lineage>
</organism>
<dbReference type="GO" id="GO:0004180">
    <property type="term" value="F:carboxypeptidase activity"/>
    <property type="evidence" value="ECO:0007669"/>
    <property type="project" value="UniProtKB-KW"/>
</dbReference>
<keyword evidence="1" id="KW-0378">Hydrolase</keyword>
<proteinExistence type="predicted"/>
<reference evidence="2" key="2">
    <citation type="submission" date="2020-05" db="UniProtKB">
        <authorList>
            <consortium name="EnsemblMetazoa"/>
        </authorList>
    </citation>
    <scope>IDENTIFICATION</scope>
</reference>
<evidence type="ECO:0000313" key="2">
    <source>
        <dbReference type="EnsemblMetazoa" id="ASIC007312-PA"/>
    </source>
</evidence>
<keyword evidence="1" id="KW-0121">Carboxypeptidase</keyword>
<reference evidence="1 3" key="1">
    <citation type="journal article" date="2014" name="BMC Genomics">
        <title>Genome sequence of Anopheles sinensis provides insight into genetics basis of mosquito competence for malaria parasites.</title>
        <authorList>
            <person name="Zhou D."/>
            <person name="Zhang D."/>
            <person name="Ding G."/>
            <person name="Shi L."/>
            <person name="Hou Q."/>
            <person name="Ye Y."/>
            <person name="Xu Y."/>
            <person name="Zhou H."/>
            <person name="Xiong C."/>
            <person name="Li S."/>
            <person name="Yu J."/>
            <person name="Hong S."/>
            <person name="Yu X."/>
            <person name="Zou P."/>
            <person name="Chen C."/>
            <person name="Chang X."/>
            <person name="Wang W."/>
            <person name="Lv Y."/>
            <person name="Sun Y."/>
            <person name="Ma L."/>
            <person name="Shen B."/>
            <person name="Zhu C."/>
        </authorList>
    </citation>
    <scope>NUCLEOTIDE SEQUENCE [LARGE SCALE GENOMIC DNA]</scope>
</reference>
<evidence type="ECO:0000313" key="1">
    <source>
        <dbReference type="EMBL" id="KFB39931.1"/>
    </source>
</evidence>